<evidence type="ECO:0000313" key="2">
    <source>
        <dbReference type="EMBL" id="KAJ4963608.1"/>
    </source>
</evidence>
<dbReference type="AlphaFoldDB" id="A0A9Q0HF62"/>
<keyword evidence="3" id="KW-1185">Reference proteome</keyword>
<proteinExistence type="predicted"/>
<comment type="caution">
    <text evidence="2">The sequence shown here is derived from an EMBL/GenBank/DDBJ whole genome shotgun (WGS) entry which is preliminary data.</text>
</comment>
<organism evidence="2 3">
    <name type="scientific">Protea cynaroides</name>
    <dbReference type="NCBI Taxonomy" id="273540"/>
    <lineage>
        <taxon>Eukaryota</taxon>
        <taxon>Viridiplantae</taxon>
        <taxon>Streptophyta</taxon>
        <taxon>Embryophyta</taxon>
        <taxon>Tracheophyta</taxon>
        <taxon>Spermatophyta</taxon>
        <taxon>Magnoliopsida</taxon>
        <taxon>Proteales</taxon>
        <taxon>Proteaceae</taxon>
        <taxon>Protea</taxon>
    </lineage>
</organism>
<dbReference type="PANTHER" id="PTHR34202:SF1">
    <property type="entry name" value="UPF0548 PROTEIN"/>
    <property type="match status" value="1"/>
</dbReference>
<dbReference type="InterPro" id="IPR018960">
    <property type="entry name" value="DUF1990"/>
</dbReference>
<dbReference type="EMBL" id="JAMYWD010000008">
    <property type="protein sequence ID" value="KAJ4963608.1"/>
    <property type="molecule type" value="Genomic_DNA"/>
</dbReference>
<dbReference type="Proteomes" id="UP001141806">
    <property type="component" value="Unassembled WGS sequence"/>
</dbReference>
<name>A0A9Q0HF62_9MAGN</name>
<protein>
    <recommendedName>
        <fullName evidence="1">DUF1990 domain-containing protein</fullName>
    </recommendedName>
</protein>
<reference evidence="2" key="1">
    <citation type="journal article" date="2023" name="Plant J.">
        <title>The genome of the king protea, Protea cynaroides.</title>
        <authorList>
            <person name="Chang J."/>
            <person name="Duong T.A."/>
            <person name="Schoeman C."/>
            <person name="Ma X."/>
            <person name="Roodt D."/>
            <person name="Barker N."/>
            <person name="Li Z."/>
            <person name="Van de Peer Y."/>
            <person name="Mizrachi E."/>
        </authorList>
    </citation>
    <scope>NUCLEOTIDE SEQUENCE</scope>
    <source>
        <tissue evidence="2">Young leaves</tissue>
    </source>
</reference>
<evidence type="ECO:0000313" key="3">
    <source>
        <dbReference type="Proteomes" id="UP001141806"/>
    </source>
</evidence>
<dbReference type="Pfam" id="PF09348">
    <property type="entry name" value="DUF1990"/>
    <property type="match status" value="1"/>
</dbReference>
<accession>A0A9Q0HF62</accession>
<evidence type="ECO:0000259" key="1">
    <source>
        <dbReference type="Pfam" id="PF09348"/>
    </source>
</evidence>
<sequence>MVFFCWNRPSLEVQKDCVNKSGSFNYDTKYRGATAKPLSSLQQKGELAKDGFFVNHSRVLVGSGHPTYEKAKNALQSWRHFALNWAFVNPKTPIQTETKFCVCVKQFLPWMLMPLQVSYITEVSDRKKHKASFGFGSGTLQGHLLAGEERFSVEMDENDQVWNLLRLKDPFTYREGGGVRGTFCLRILHWMIRSTYSWKLLKSEQSNLLCV</sequence>
<dbReference type="PANTHER" id="PTHR34202">
    <property type="entry name" value="UPF0548 PROTEIN"/>
    <property type="match status" value="1"/>
</dbReference>
<gene>
    <name evidence="2" type="ORF">NE237_023547</name>
</gene>
<feature type="domain" description="DUF1990" evidence="1">
    <location>
        <begin position="50"/>
        <end position="163"/>
    </location>
</feature>
<dbReference type="OrthoDB" id="46304at2759"/>